<dbReference type="AlphaFoldDB" id="A0A0R2BGY7"/>
<dbReference type="RefSeq" id="WP_054760337.1">
    <property type="nucleotide sequence ID" value="NZ_AYYR01000001.1"/>
</dbReference>
<evidence type="ECO:0000256" key="4">
    <source>
        <dbReference type="RuleBase" id="RU362028"/>
    </source>
</evidence>
<dbReference type="NCBIfam" id="TIGR00005">
    <property type="entry name" value="rluA_subfam"/>
    <property type="match status" value="1"/>
</dbReference>
<comment type="catalytic activity">
    <reaction evidence="1 4">
        <text>a uridine in RNA = a pseudouridine in RNA</text>
        <dbReference type="Rhea" id="RHEA:48348"/>
        <dbReference type="Rhea" id="RHEA-COMP:12068"/>
        <dbReference type="Rhea" id="RHEA-COMP:12069"/>
        <dbReference type="ChEBI" id="CHEBI:65314"/>
        <dbReference type="ChEBI" id="CHEBI:65315"/>
    </reaction>
</comment>
<sequence>MEFKWQVKTAGLSAKRFLARQGVSHRMFTQINHSNGKILVNGKVVAPATKLAVNAELTLIMPAEPADPNVPVSHEPLTVIFEDENFLVVAKPAGLTVVPGPSNRTDTLVNRVKGHLVDSQETNLVPHVITRLDWDTSGLVLLAKHRLANSWMNQALADHTLVKRYLALVGGQLPDDHGIIDAPLRRADEGFNQIVAEDGKPAKTEYWVRQRFSGYTLVEVLLHTGRTHQIRAHFQSIGHPLLGDALYGGDQQEMTRQALHAFQLGYDDPMTHVHQQFALPLPEDMQRLIK</sequence>
<comment type="caution">
    <text evidence="6">The sequence shown here is derived from an EMBL/GenBank/DDBJ whole genome shotgun (WGS) entry which is preliminary data.</text>
</comment>
<dbReference type="CDD" id="cd00165">
    <property type="entry name" value="S4"/>
    <property type="match status" value="1"/>
</dbReference>
<evidence type="ECO:0000256" key="2">
    <source>
        <dbReference type="ARBA" id="ARBA00010876"/>
    </source>
</evidence>
<evidence type="ECO:0000256" key="1">
    <source>
        <dbReference type="ARBA" id="ARBA00000073"/>
    </source>
</evidence>
<dbReference type="GO" id="GO:0140098">
    <property type="term" value="F:catalytic activity, acting on RNA"/>
    <property type="evidence" value="ECO:0007669"/>
    <property type="project" value="UniProtKB-ARBA"/>
</dbReference>
<dbReference type="GO" id="GO:0009982">
    <property type="term" value="F:pseudouridine synthase activity"/>
    <property type="evidence" value="ECO:0007669"/>
    <property type="project" value="InterPro"/>
</dbReference>
<dbReference type="InterPro" id="IPR050188">
    <property type="entry name" value="RluA_PseudoU_synthase"/>
</dbReference>
<proteinExistence type="inferred from homology"/>
<organism evidence="6 7">
    <name type="scientific">Secundilactobacillus collinoides DSM 20515 = JCM 1123</name>
    <dbReference type="NCBI Taxonomy" id="1423733"/>
    <lineage>
        <taxon>Bacteria</taxon>
        <taxon>Bacillati</taxon>
        <taxon>Bacillota</taxon>
        <taxon>Bacilli</taxon>
        <taxon>Lactobacillales</taxon>
        <taxon>Lactobacillaceae</taxon>
        <taxon>Secundilactobacillus</taxon>
    </lineage>
</organism>
<protein>
    <recommendedName>
        <fullName evidence="4">Pseudouridine synthase</fullName>
        <ecNumber evidence="4">5.4.99.-</ecNumber>
    </recommendedName>
</protein>
<dbReference type="InterPro" id="IPR006224">
    <property type="entry name" value="PsdUridine_synth_RluA-like_CS"/>
</dbReference>
<keyword evidence="4" id="KW-0413">Isomerase</keyword>
<evidence type="ECO:0000313" key="7">
    <source>
        <dbReference type="Proteomes" id="UP000051845"/>
    </source>
</evidence>
<dbReference type="InterPro" id="IPR006145">
    <property type="entry name" value="PsdUridine_synth_RsuA/RluA"/>
</dbReference>
<dbReference type="InterPro" id="IPR006225">
    <property type="entry name" value="PsdUridine_synth_RluC/D"/>
</dbReference>
<dbReference type="CDD" id="cd02869">
    <property type="entry name" value="PseudoU_synth_RluA_like"/>
    <property type="match status" value="1"/>
</dbReference>
<dbReference type="Gene3D" id="3.30.2350.10">
    <property type="entry name" value="Pseudouridine synthase"/>
    <property type="match status" value="1"/>
</dbReference>
<dbReference type="Proteomes" id="UP000051845">
    <property type="component" value="Unassembled WGS sequence"/>
</dbReference>
<dbReference type="EC" id="5.4.99.-" evidence="4"/>
<comment type="similarity">
    <text evidence="2 4">Belongs to the pseudouridine synthase RluA family.</text>
</comment>
<gene>
    <name evidence="6" type="ORF">FC82_GL000063</name>
</gene>
<feature type="active site" evidence="3">
    <location>
        <position position="133"/>
    </location>
</feature>
<dbReference type="EMBL" id="AYYR01000001">
    <property type="protein sequence ID" value="KRM78037.1"/>
    <property type="molecule type" value="Genomic_DNA"/>
</dbReference>
<feature type="domain" description="Pseudouridine synthase RsuA/RluA-like" evidence="5">
    <location>
        <begin position="85"/>
        <end position="236"/>
    </location>
</feature>
<dbReference type="PANTHER" id="PTHR21600:SF35">
    <property type="entry name" value="PSEUDOURIDINE SYNTHASE"/>
    <property type="match status" value="1"/>
</dbReference>
<name>A0A0R2BGY7_SECCO</name>
<dbReference type="Pfam" id="PF00849">
    <property type="entry name" value="PseudoU_synth_2"/>
    <property type="match status" value="1"/>
</dbReference>
<dbReference type="SUPFAM" id="SSF55120">
    <property type="entry name" value="Pseudouridine synthase"/>
    <property type="match status" value="1"/>
</dbReference>
<reference evidence="6 7" key="1">
    <citation type="journal article" date="2015" name="Genome Announc.">
        <title>Expanding the biotechnology potential of lactobacilli through comparative genomics of 213 strains and associated genera.</title>
        <authorList>
            <person name="Sun Z."/>
            <person name="Harris H.M."/>
            <person name="McCann A."/>
            <person name="Guo C."/>
            <person name="Argimon S."/>
            <person name="Zhang W."/>
            <person name="Yang X."/>
            <person name="Jeffery I.B."/>
            <person name="Cooney J.C."/>
            <person name="Kagawa T.F."/>
            <person name="Liu W."/>
            <person name="Song Y."/>
            <person name="Salvetti E."/>
            <person name="Wrobel A."/>
            <person name="Rasinkangas P."/>
            <person name="Parkhill J."/>
            <person name="Rea M.C."/>
            <person name="O'Sullivan O."/>
            <person name="Ritari J."/>
            <person name="Douillard F.P."/>
            <person name="Paul Ross R."/>
            <person name="Yang R."/>
            <person name="Briner A.E."/>
            <person name="Felis G.E."/>
            <person name="de Vos W.M."/>
            <person name="Barrangou R."/>
            <person name="Klaenhammer T.R."/>
            <person name="Caufield P.W."/>
            <person name="Cui Y."/>
            <person name="Zhang H."/>
            <person name="O'Toole P.W."/>
        </authorList>
    </citation>
    <scope>NUCLEOTIDE SEQUENCE [LARGE SCALE GENOMIC DNA]</scope>
    <source>
        <strain evidence="6 7">DSM 20515</strain>
    </source>
</reference>
<dbReference type="InterPro" id="IPR020103">
    <property type="entry name" value="PsdUridine_synth_cat_dom_sf"/>
</dbReference>
<dbReference type="PROSITE" id="PS01129">
    <property type="entry name" value="PSI_RLU"/>
    <property type="match status" value="1"/>
</dbReference>
<dbReference type="GO" id="GO:0000455">
    <property type="term" value="P:enzyme-directed rRNA pseudouridine synthesis"/>
    <property type="evidence" value="ECO:0007669"/>
    <property type="project" value="TreeGrafter"/>
</dbReference>
<dbReference type="GO" id="GO:0003723">
    <property type="term" value="F:RNA binding"/>
    <property type="evidence" value="ECO:0007669"/>
    <property type="project" value="InterPro"/>
</dbReference>
<dbReference type="PANTHER" id="PTHR21600">
    <property type="entry name" value="MITOCHONDRIAL RNA PSEUDOURIDINE SYNTHASE"/>
    <property type="match status" value="1"/>
</dbReference>
<evidence type="ECO:0000313" key="6">
    <source>
        <dbReference type="EMBL" id="KRM78037.1"/>
    </source>
</evidence>
<evidence type="ECO:0000259" key="5">
    <source>
        <dbReference type="Pfam" id="PF00849"/>
    </source>
</evidence>
<comment type="function">
    <text evidence="4">Responsible for synthesis of pseudouridine from uracil.</text>
</comment>
<evidence type="ECO:0000256" key="3">
    <source>
        <dbReference type="PIRSR" id="PIRSR606225-1"/>
    </source>
</evidence>
<accession>A0A0R2BGY7</accession>
<dbReference type="PATRIC" id="fig|1423733.4.peg.64"/>